<evidence type="ECO:0000259" key="1">
    <source>
        <dbReference type="Pfam" id="PF01425"/>
    </source>
</evidence>
<dbReference type="PANTHER" id="PTHR11895:SF176">
    <property type="entry name" value="AMIDASE AMID-RELATED"/>
    <property type="match status" value="1"/>
</dbReference>
<dbReference type="Gene3D" id="3.90.1300.10">
    <property type="entry name" value="Amidase signature (AS) domain"/>
    <property type="match status" value="1"/>
</dbReference>
<gene>
    <name evidence="2" type="ORF">BI198_11730</name>
</gene>
<sequence length="455" mass="48813">MDLSLLSLDFTALSKLISQGQISAAELFAQHQQAAVKLNPALNAFININTSKNSEGPNLTGALHGLALGVKDNIDVSDLPTTAGLEIRRHHLPDNDAFVISQLKQAGSAIVGKLNMHEGALGASNHNAHFGHCYNPHQLGYTPGGSSGGSGAAVAACIVPIALGTDTMGSVRIPASYCGVFGLKPSRGAVSNRGSVPCGKVLDSIGPLARSVRDLQLIYPYMVAYDAASISSERMVFTPYAPKKPVLLVPDDLQAFNVDASIISDFNANLAAWQDLGCEIRYFQLADFDTTKARRAGLLICEADMRIEYAAEWKNKRELFSNYLSALLSFIDTKSALDLTKAHDVVTLAKLQARSWLEQGDYLLLPTTLQRAFNMQDAIPANQADFTSIANFAGLPALSLPMLSSASTSSFQLPAGMQLVGKVGSDFELLDLAAKWQQLTDYNYNVNSAIKALYQ</sequence>
<evidence type="ECO:0000313" key="3">
    <source>
        <dbReference type="Proteomes" id="UP000242258"/>
    </source>
</evidence>
<dbReference type="SUPFAM" id="SSF75304">
    <property type="entry name" value="Amidase signature (AS) enzymes"/>
    <property type="match status" value="1"/>
</dbReference>
<feature type="domain" description="Amidase" evidence="1">
    <location>
        <begin position="55"/>
        <end position="430"/>
    </location>
</feature>
<dbReference type="Pfam" id="PF01425">
    <property type="entry name" value="Amidase"/>
    <property type="match status" value="1"/>
</dbReference>
<dbReference type="GO" id="GO:0003824">
    <property type="term" value="F:catalytic activity"/>
    <property type="evidence" value="ECO:0007669"/>
    <property type="project" value="InterPro"/>
</dbReference>
<organism evidence="2 3">
    <name type="scientific">Rheinheimera salexigens</name>
    <dbReference type="NCBI Taxonomy" id="1628148"/>
    <lineage>
        <taxon>Bacteria</taxon>
        <taxon>Pseudomonadati</taxon>
        <taxon>Pseudomonadota</taxon>
        <taxon>Gammaproteobacteria</taxon>
        <taxon>Chromatiales</taxon>
        <taxon>Chromatiaceae</taxon>
        <taxon>Rheinheimera</taxon>
    </lineage>
</organism>
<name>A0A1E7QA93_9GAMM</name>
<dbReference type="InterPro" id="IPR036928">
    <property type="entry name" value="AS_sf"/>
</dbReference>
<evidence type="ECO:0000313" key="2">
    <source>
        <dbReference type="EMBL" id="OEY71067.1"/>
    </source>
</evidence>
<dbReference type="InterPro" id="IPR000120">
    <property type="entry name" value="Amidase"/>
</dbReference>
<protein>
    <recommendedName>
        <fullName evidence="1">Amidase domain-containing protein</fullName>
    </recommendedName>
</protein>
<dbReference type="PANTHER" id="PTHR11895">
    <property type="entry name" value="TRANSAMIDASE"/>
    <property type="match status" value="1"/>
</dbReference>
<dbReference type="AlphaFoldDB" id="A0A1E7QA93"/>
<comment type="caution">
    <text evidence="2">The sequence shown here is derived from an EMBL/GenBank/DDBJ whole genome shotgun (WGS) entry which is preliminary data.</text>
</comment>
<dbReference type="OrthoDB" id="9811471at2"/>
<keyword evidence="3" id="KW-1185">Reference proteome</keyword>
<proteinExistence type="predicted"/>
<dbReference type="STRING" id="1628148.BI198_11730"/>
<accession>A0A1E7QA93</accession>
<dbReference type="Proteomes" id="UP000242258">
    <property type="component" value="Unassembled WGS sequence"/>
</dbReference>
<dbReference type="InterPro" id="IPR023631">
    <property type="entry name" value="Amidase_dom"/>
</dbReference>
<dbReference type="EMBL" id="MKEK01000001">
    <property type="protein sequence ID" value="OEY71067.1"/>
    <property type="molecule type" value="Genomic_DNA"/>
</dbReference>
<reference evidence="3" key="1">
    <citation type="submission" date="2016-09" db="EMBL/GenBank/DDBJ databases">
        <authorList>
            <person name="Wan X."/>
            <person name="Hou S."/>
        </authorList>
    </citation>
    <scope>NUCLEOTIDE SEQUENCE [LARGE SCALE GENOMIC DNA]</scope>
    <source>
        <strain evidence="3">KH87</strain>
    </source>
</reference>